<evidence type="ECO:0000256" key="3">
    <source>
        <dbReference type="ARBA" id="ARBA00022552"/>
    </source>
</evidence>
<evidence type="ECO:0000259" key="6">
    <source>
        <dbReference type="Pfam" id="PF01138"/>
    </source>
</evidence>
<protein>
    <submittedName>
        <fullName evidence="7">Putative exosome complex subunit rrp46</fullName>
    </submittedName>
</protein>
<sequence>MLGQEVLCSVNAPVEVQRRDELPNEAFIDVHIRPNHGVGMIKERHLEDLVQGLVKDVILVRLWPRTAVQITLQILKNSGNEGQEKTDSVRALTYLTILPALLNATCLALLDAGVPMRCIFASTILHLDSRGNVDIAPDAKTLASADSLHVFAYSSKGELLLAESEGTAGFSLSQWASLETAAKDICMGLQADTSMAVDGKEDYPGVTVEEIRSVIQDKVIVDNRWRNG</sequence>
<dbReference type="GO" id="GO:0000177">
    <property type="term" value="C:cytoplasmic exosome (RNase complex)"/>
    <property type="evidence" value="ECO:0007669"/>
    <property type="project" value="TreeGrafter"/>
</dbReference>
<dbReference type="GO" id="GO:0000176">
    <property type="term" value="C:nuclear exosome (RNase complex)"/>
    <property type="evidence" value="ECO:0007669"/>
    <property type="project" value="UniProtKB-ARBA"/>
</dbReference>
<evidence type="ECO:0000256" key="4">
    <source>
        <dbReference type="ARBA" id="ARBA00022835"/>
    </source>
</evidence>
<dbReference type="GO" id="GO:0034475">
    <property type="term" value="P:U4 snRNA 3'-end processing"/>
    <property type="evidence" value="ECO:0007669"/>
    <property type="project" value="TreeGrafter"/>
</dbReference>
<dbReference type="AlphaFoldDB" id="A0A0G2EMT8"/>
<evidence type="ECO:0000313" key="7">
    <source>
        <dbReference type="EMBL" id="KKY23436.1"/>
    </source>
</evidence>
<feature type="domain" description="Exoribonuclease phosphorolytic" evidence="6">
    <location>
        <begin position="5"/>
        <end position="115"/>
    </location>
</feature>
<keyword evidence="4" id="KW-0271">Exosome</keyword>
<proteinExistence type="inferred from homology"/>
<dbReference type="OrthoDB" id="27298at2759"/>
<dbReference type="GO" id="GO:0016075">
    <property type="term" value="P:rRNA catabolic process"/>
    <property type="evidence" value="ECO:0007669"/>
    <property type="project" value="TreeGrafter"/>
</dbReference>
<organism evidence="7 8">
    <name type="scientific">Phaeomoniella chlamydospora</name>
    <name type="common">Phaeoacremonium chlamydosporum</name>
    <dbReference type="NCBI Taxonomy" id="158046"/>
    <lineage>
        <taxon>Eukaryota</taxon>
        <taxon>Fungi</taxon>
        <taxon>Dikarya</taxon>
        <taxon>Ascomycota</taxon>
        <taxon>Pezizomycotina</taxon>
        <taxon>Eurotiomycetes</taxon>
        <taxon>Chaetothyriomycetidae</taxon>
        <taxon>Phaeomoniellales</taxon>
        <taxon>Phaeomoniellaceae</taxon>
        <taxon>Phaeomoniella</taxon>
    </lineage>
</organism>
<keyword evidence="8" id="KW-1185">Reference proteome</keyword>
<dbReference type="GO" id="GO:0071028">
    <property type="term" value="P:nuclear mRNA surveillance"/>
    <property type="evidence" value="ECO:0007669"/>
    <property type="project" value="TreeGrafter"/>
</dbReference>
<dbReference type="PANTHER" id="PTHR11953:SF1">
    <property type="entry name" value="EXOSOME COMPLEX COMPONENT RRP46"/>
    <property type="match status" value="1"/>
</dbReference>
<dbReference type="EMBL" id="LCWF01000067">
    <property type="protein sequence ID" value="KKY23436.1"/>
    <property type="molecule type" value="Genomic_DNA"/>
</dbReference>
<reference evidence="7 8" key="1">
    <citation type="submission" date="2015-05" db="EMBL/GenBank/DDBJ databases">
        <title>Distinctive expansion of gene families associated with plant cell wall degradation and secondary metabolism in the genomes of grapevine trunk pathogens.</title>
        <authorList>
            <person name="Lawrence D.P."/>
            <person name="Travadon R."/>
            <person name="Rolshausen P.E."/>
            <person name="Baumgartner K."/>
        </authorList>
    </citation>
    <scope>NUCLEOTIDE SEQUENCE [LARGE SCALE GENOMIC DNA]</scope>
    <source>
        <strain evidence="7">UCRPC4</strain>
    </source>
</reference>
<dbReference type="SUPFAM" id="SSF55666">
    <property type="entry name" value="Ribonuclease PH domain 2-like"/>
    <property type="match status" value="1"/>
</dbReference>
<gene>
    <name evidence="7" type="ORF">UCRPC4_g02884</name>
</gene>
<keyword evidence="5" id="KW-0539">Nucleus</keyword>
<dbReference type="InterPro" id="IPR036345">
    <property type="entry name" value="ExoRNase_PH_dom2_sf"/>
</dbReference>
<evidence type="ECO:0000313" key="8">
    <source>
        <dbReference type="Proteomes" id="UP000053317"/>
    </source>
</evidence>
<dbReference type="SUPFAM" id="SSF54211">
    <property type="entry name" value="Ribosomal protein S5 domain 2-like"/>
    <property type="match status" value="1"/>
</dbReference>
<dbReference type="GO" id="GO:0071051">
    <property type="term" value="P:poly(A)-dependent snoRNA 3'-end processing"/>
    <property type="evidence" value="ECO:0007669"/>
    <property type="project" value="TreeGrafter"/>
</dbReference>
<dbReference type="GO" id="GO:0003723">
    <property type="term" value="F:RNA binding"/>
    <property type="evidence" value="ECO:0007669"/>
    <property type="project" value="TreeGrafter"/>
</dbReference>
<evidence type="ECO:0000256" key="5">
    <source>
        <dbReference type="ARBA" id="ARBA00023242"/>
    </source>
</evidence>
<dbReference type="Proteomes" id="UP000053317">
    <property type="component" value="Unassembled WGS sequence"/>
</dbReference>
<dbReference type="InterPro" id="IPR050080">
    <property type="entry name" value="RNase_PH"/>
</dbReference>
<dbReference type="InterPro" id="IPR027408">
    <property type="entry name" value="PNPase/RNase_PH_dom_sf"/>
</dbReference>
<keyword evidence="3" id="KW-0698">rRNA processing</keyword>
<dbReference type="InterPro" id="IPR001247">
    <property type="entry name" value="ExoRNase_PH_dom1"/>
</dbReference>
<dbReference type="Gene3D" id="3.30.230.70">
    <property type="entry name" value="GHMP Kinase, N-terminal domain"/>
    <property type="match status" value="1"/>
</dbReference>
<dbReference type="PANTHER" id="PTHR11953">
    <property type="entry name" value="EXOSOME COMPLEX COMPONENT"/>
    <property type="match status" value="1"/>
</dbReference>
<evidence type="ECO:0000256" key="1">
    <source>
        <dbReference type="ARBA" id="ARBA00004123"/>
    </source>
</evidence>
<name>A0A0G2EMT8_PHACM</name>
<dbReference type="GO" id="GO:0006364">
    <property type="term" value="P:rRNA processing"/>
    <property type="evidence" value="ECO:0007669"/>
    <property type="project" value="UniProtKB-KW"/>
</dbReference>
<dbReference type="InterPro" id="IPR020568">
    <property type="entry name" value="Ribosomal_Su5_D2-typ_SF"/>
</dbReference>
<accession>A0A0G2EMT8</accession>
<comment type="caution">
    <text evidence="7">The sequence shown here is derived from an EMBL/GenBank/DDBJ whole genome shotgun (WGS) entry which is preliminary data.</text>
</comment>
<dbReference type="GO" id="GO:0005730">
    <property type="term" value="C:nucleolus"/>
    <property type="evidence" value="ECO:0007669"/>
    <property type="project" value="TreeGrafter"/>
</dbReference>
<evidence type="ECO:0000256" key="2">
    <source>
        <dbReference type="ARBA" id="ARBA00006678"/>
    </source>
</evidence>
<reference evidence="7 8" key="2">
    <citation type="submission" date="2015-05" db="EMBL/GenBank/DDBJ databases">
        <authorList>
            <person name="Morales-Cruz A."/>
            <person name="Amrine K.C."/>
            <person name="Cantu D."/>
        </authorList>
    </citation>
    <scope>NUCLEOTIDE SEQUENCE [LARGE SCALE GENOMIC DNA]</scope>
    <source>
        <strain evidence="7">UCRPC4</strain>
    </source>
</reference>
<comment type="similarity">
    <text evidence="2">Belongs to the RNase PH family.</text>
</comment>
<dbReference type="Pfam" id="PF01138">
    <property type="entry name" value="RNase_PH"/>
    <property type="match status" value="1"/>
</dbReference>
<comment type="subcellular location">
    <subcellularLocation>
        <location evidence="1">Nucleus</location>
    </subcellularLocation>
</comment>